<feature type="transmembrane region" description="Helical" evidence="1">
    <location>
        <begin position="126"/>
        <end position="145"/>
    </location>
</feature>
<reference evidence="2" key="1">
    <citation type="submission" date="2022-03" db="EMBL/GenBank/DDBJ databases">
        <authorList>
            <person name="Martin H S."/>
        </authorList>
    </citation>
    <scope>NUCLEOTIDE SEQUENCE</scope>
</reference>
<feature type="non-terminal residue" evidence="2">
    <location>
        <position position="228"/>
    </location>
</feature>
<accession>A0ABN8HZ61</accession>
<keyword evidence="1" id="KW-1133">Transmembrane helix</keyword>
<dbReference type="EMBL" id="OW152826">
    <property type="protein sequence ID" value="CAH2042006.1"/>
    <property type="molecule type" value="Genomic_DNA"/>
</dbReference>
<organism evidence="2 3">
    <name type="scientific">Iphiclides podalirius</name>
    <name type="common">scarce swallowtail</name>
    <dbReference type="NCBI Taxonomy" id="110791"/>
    <lineage>
        <taxon>Eukaryota</taxon>
        <taxon>Metazoa</taxon>
        <taxon>Ecdysozoa</taxon>
        <taxon>Arthropoda</taxon>
        <taxon>Hexapoda</taxon>
        <taxon>Insecta</taxon>
        <taxon>Pterygota</taxon>
        <taxon>Neoptera</taxon>
        <taxon>Endopterygota</taxon>
        <taxon>Lepidoptera</taxon>
        <taxon>Glossata</taxon>
        <taxon>Ditrysia</taxon>
        <taxon>Papilionoidea</taxon>
        <taxon>Papilionidae</taxon>
        <taxon>Papilioninae</taxon>
        <taxon>Iphiclides</taxon>
    </lineage>
</organism>
<proteinExistence type="predicted"/>
<evidence type="ECO:0000313" key="2">
    <source>
        <dbReference type="EMBL" id="CAH2042006.1"/>
    </source>
</evidence>
<keyword evidence="1" id="KW-0812">Transmembrane</keyword>
<dbReference type="InterPro" id="IPR052728">
    <property type="entry name" value="O2_lipid_transport_reg"/>
</dbReference>
<keyword evidence="3" id="KW-1185">Reference proteome</keyword>
<dbReference type="Proteomes" id="UP000837857">
    <property type="component" value="Chromosome 14"/>
</dbReference>
<feature type="transmembrane region" description="Helical" evidence="1">
    <location>
        <begin position="51"/>
        <end position="74"/>
    </location>
</feature>
<name>A0ABN8HZ61_9NEOP</name>
<feature type="transmembrane region" description="Helical" evidence="1">
    <location>
        <begin position="157"/>
        <end position="181"/>
    </location>
</feature>
<keyword evidence="1" id="KW-0472">Membrane</keyword>
<protein>
    <recommendedName>
        <fullName evidence="4">Acyltransferase 3 domain-containing protein</fullName>
    </recommendedName>
</protein>
<evidence type="ECO:0000256" key="1">
    <source>
        <dbReference type="SAM" id="Phobius"/>
    </source>
</evidence>
<evidence type="ECO:0000313" key="3">
    <source>
        <dbReference type="Proteomes" id="UP000837857"/>
    </source>
</evidence>
<gene>
    <name evidence="2" type="ORF">IPOD504_LOCUS3521</name>
</gene>
<feature type="transmembrane region" description="Helical" evidence="1">
    <location>
        <begin position="20"/>
        <end position="39"/>
    </location>
</feature>
<evidence type="ECO:0008006" key="4">
    <source>
        <dbReference type="Google" id="ProtNLM"/>
    </source>
</evidence>
<dbReference type="PANTHER" id="PTHR11161">
    <property type="entry name" value="O-ACYLTRANSFERASE"/>
    <property type="match status" value="1"/>
</dbReference>
<sequence length="228" mass="24987">MLRNLFGGSRILPLLYLPSWMNLAGYGAGVATAFILHHNQRNGIDLAENKLFNLLFHASLTLGGGVVLAGVVFLSDSPPPQWAIAVYSGLDRTLVAVFFNVFMLGCFSRCKSLLRDALEWRGFHPLGRLSYCAFLIHFIVLRLTLASNTQLGHATLLSMISLLITASVLTYAASLPLCLLLELPAIQLWKAATGSERGPNPQTALSQTQDVPSAHKFDFVEHIRRTVV</sequence>
<dbReference type="PANTHER" id="PTHR11161:SF22">
    <property type="entry name" value="ACYLTRANSFERASE 3 DOMAIN-CONTAINING PROTEIN-RELATED"/>
    <property type="match status" value="1"/>
</dbReference>